<evidence type="ECO:0000313" key="3">
    <source>
        <dbReference type="EMBL" id="KIX08128.1"/>
    </source>
</evidence>
<evidence type="ECO:0000313" key="4">
    <source>
        <dbReference type="Proteomes" id="UP000053617"/>
    </source>
</evidence>
<dbReference type="RefSeq" id="XP_013275264.1">
    <property type="nucleotide sequence ID" value="XM_013419810.1"/>
</dbReference>
<dbReference type="OrthoDB" id="3251668at2759"/>
<dbReference type="HOGENOM" id="CLU_024329_0_0_1"/>
<keyword evidence="4" id="KW-1185">Reference proteome</keyword>
<dbReference type="GeneID" id="25290855"/>
<feature type="compositionally biased region" description="Polar residues" evidence="2">
    <location>
        <begin position="415"/>
        <end position="439"/>
    </location>
</feature>
<feature type="region of interest" description="Disordered" evidence="2">
    <location>
        <begin position="1"/>
        <end position="53"/>
    </location>
</feature>
<feature type="compositionally biased region" description="Pro residues" evidence="2">
    <location>
        <begin position="493"/>
        <end position="518"/>
    </location>
</feature>
<dbReference type="STRING" id="1442369.A0A0D2HCG1"/>
<feature type="region of interest" description="Disordered" evidence="2">
    <location>
        <begin position="472"/>
        <end position="613"/>
    </location>
</feature>
<evidence type="ECO:0000256" key="2">
    <source>
        <dbReference type="SAM" id="MobiDB-lite"/>
    </source>
</evidence>
<feature type="compositionally biased region" description="Basic and acidic residues" evidence="2">
    <location>
        <begin position="241"/>
        <end position="251"/>
    </location>
</feature>
<accession>A0A0D2HCG1</accession>
<dbReference type="EMBL" id="KN847476">
    <property type="protein sequence ID" value="KIX08128.1"/>
    <property type="molecule type" value="Genomic_DNA"/>
</dbReference>
<dbReference type="AlphaFoldDB" id="A0A0D2HCG1"/>
<feature type="compositionally biased region" description="Polar residues" evidence="2">
    <location>
        <begin position="332"/>
        <end position="345"/>
    </location>
</feature>
<gene>
    <name evidence="3" type="ORF">Z518_02784</name>
</gene>
<feature type="compositionally biased region" description="Basic and acidic residues" evidence="2">
    <location>
        <begin position="602"/>
        <end position="613"/>
    </location>
</feature>
<feature type="coiled-coil region" evidence="1">
    <location>
        <begin position="441"/>
        <end position="471"/>
    </location>
</feature>
<feature type="region of interest" description="Disordered" evidence="2">
    <location>
        <begin position="240"/>
        <end position="440"/>
    </location>
</feature>
<organism evidence="3 4">
    <name type="scientific">Rhinocladiella mackenziei CBS 650.93</name>
    <dbReference type="NCBI Taxonomy" id="1442369"/>
    <lineage>
        <taxon>Eukaryota</taxon>
        <taxon>Fungi</taxon>
        <taxon>Dikarya</taxon>
        <taxon>Ascomycota</taxon>
        <taxon>Pezizomycotina</taxon>
        <taxon>Eurotiomycetes</taxon>
        <taxon>Chaetothyriomycetidae</taxon>
        <taxon>Chaetothyriales</taxon>
        <taxon>Herpotrichiellaceae</taxon>
        <taxon>Rhinocladiella</taxon>
    </lineage>
</organism>
<dbReference type="Proteomes" id="UP000053617">
    <property type="component" value="Unassembled WGS sequence"/>
</dbReference>
<name>A0A0D2HCG1_9EURO</name>
<dbReference type="VEuPathDB" id="FungiDB:Z518_02784"/>
<keyword evidence="1" id="KW-0175">Coiled coil</keyword>
<feature type="compositionally biased region" description="Basic and acidic residues" evidence="2">
    <location>
        <begin position="258"/>
        <end position="270"/>
    </location>
</feature>
<proteinExistence type="predicted"/>
<reference evidence="3 4" key="1">
    <citation type="submission" date="2015-01" db="EMBL/GenBank/DDBJ databases">
        <title>The Genome Sequence of Rhinocladiella mackenzie CBS 650.93.</title>
        <authorList>
            <consortium name="The Broad Institute Genomics Platform"/>
            <person name="Cuomo C."/>
            <person name="de Hoog S."/>
            <person name="Gorbushina A."/>
            <person name="Stielow B."/>
            <person name="Teixiera M."/>
            <person name="Abouelleil A."/>
            <person name="Chapman S.B."/>
            <person name="Priest M."/>
            <person name="Young S.K."/>
            <person name="Wortman J."/>
            <person name="Nusbaum C."/>
            <person name="Birren B."/>
        </authorList>
    </citation>
    <scope>NUCLEOTIDE SEQUENCE [LARGE SCALE GENOMIC DNA]</scope>
    <source>
        <strain evidence="3 4">CBS 650.93</strain>
    </source>
</reference>
<sequence length="613" mass="67155">MDSPDPLAESDGASGPSSPSQTNADGDDRADDVDRAKPTQARHRGRHAKDPLGQSVLFQCQRVEDLETKLRDYLANPTGDPEHTTLEFSFPVTAAFMVAAREAIPTKGPNRKVPYLYSPFNKTAISVIDALHTIKDPKEQMLMQKGISRALVEAVQQADGFRYSFHNHWISREDQASRFSYYCNDSTLNKGRAANEGASKVRLGVKIRKPVFDCHGLLSVKFSSTKMSLELHYKHVPLHQTYEERAPPPRKDSKRRKILEIFHPDKLPKPKEKKRKAAPPSRQSPARKRRATEPLPQPESGSRPETARENSLQPLFDFLGSAGRLDEDRPTTAASETTGDITTRNAESEPPLTGGGGINQSRDESTSEVSSRRPPKKMPFPGMMSGFMAGEEITWGRKTAVRRAQRSKRSEITVPVSTAENTSTDAQVPEANTQQTAPNPLTELEALKARLQEAEQKIRDLEAEKNRAVAPIVWNGPPPQPPASSPGFAHPHYPAPYYPYRPPQWQNPPPPAAPPNPHAAPTAARYPGPVPASVSGPASDASQPPKTGPNQAPAQTPAPAYGFIPNPADSAANQATPTPTAPQPKPQKALRWQNPRTVANVADRKPSLQGFHD</sequence>
<feature type="compositionally biased region" description="Low complexity" evidence="2">
    <location>
        <begin position="549"/>
        <end position="560"/>
    </location>
</feature>
<evidence type="ECO:0000256" key="1">
    <source>
        <dbReference type="SAM" id="Coils"/>
    </source>
</evidence>
<protein>
    <submittedName>
        <fullName evidence="3">Rhinocladiella mackenziei CBS 650.93 unplaced genomic scaffold supercont1.2, whole genome shotgun sequence</fullName>
    </submittedName>
</protein>